<evidence type="ECO:0000313" key="1">
    <source>
        <dbReference type="EMBL" id="MCW7551089.1"/>
    </source>
</evidence>
<comment type="caution">
    <text evidence="1">The sequence shown here is derived from an EMBL/GenBank/DDBJ whole genome shotgun (WGS) entry which is preliminary data.</text>
</comment>
<reference evidence="1 2" key="1">
    <citation type="submission" date="2022-10" db="EMBL/GenBank/DDBJ databases">
        <title>High-quality genome sequences of two octocoral-associated bacteria, Endozoicomonas euniceicola EF212 and Endozoicomonas gorgoniicola PS125.</title>
        <authorList>
            <person name="Chiou Y.-J."/>
            <person name="Chen Y.-H."/>
        </authorList>
    </citation>
    <scope>NUCLEOTIDE SEQUENCE [LARGE SCALE GENOMIC DNA]</scope>
    <source>
        <strain evidence="1 2">PS125</strain>
    </source>
</reference>
<dbReference type="Proteomes" id="UP001209854">
    <property type="component" value="Unassembled WGS sequence"/>
</dbReference>
<keyword evidence="2" id="KW-1185">Reference proteome</keyword>
<organism evidence="1 2">
    <name type="scientific">Endozoicomonas gorgoniicola</name>
    <dbReference type="NCBI Taxonomy" id="1234144"/>
    <lineage>
        <taxon>Bacteria</taxon>
        <taxon>Pseudomonadati</taxon>
        <taxon>Pseudomonadota</taxon>
        <taxon>Gammaproteobacteria</taxon>
        <taxon>Oceanospirillales</taxon>
        <taxon>Endozoicomonadaceae</taxon>
        <taxon>Endozoicomonas</taxon>
    </lineage>
</organism>
<gene>
    <name evidence="1" type="ORF">NX722_00110</name>
</gene>
<protein>
    <submittedName>
        <fullName evidence="1">Uncharacterized protein</fullName>
    </submittedName>
</protein>
<proteinExistence type="predicted"/>
<dbReference type="RefSeq" id="WP_262566166.1">
    <property type="nucleotide sequence ID" value="NZ_JAPFCC010000001.1"/>
</dbReference>
<accession>A0ABT3MNZ1</accession>
<name>A0ABT3MNZ1_9GAMM</name>
<sequence>MKFTIEGNDCMPPLSGGYLIILLDNKEIHVVSVPSPNIFADRHRDSISENHDEFEDPDGNGFAISVWSSNIGVEWQLDITSKNNKESLKDRIGVEYRPNDF</sequence>
<dbReference type="EMBL" id="JAPFCC010000001">
    <property type="protein sequence ID" value="MCW7551089.1"/>
    <property type="molecule type" value="Genomic_DNA"/>
</dbReference>
<evidence type="ECO:0000313" key="2">
    <source>
        <dbReference type="Proteomes" id="UP001209854"/>
    </source>
</evidence>